<keyword evidence="6" id="KW-0479">Metal-binding</keyword>
<dbReference type="Pfam" id="PF07992">
    <property type="entry name" value="Pyr_redox_2"/>
    <property type="match status" value="1"/>
</dbReference>
<comment type="caution">
    <text evidence="12">The sequence shown here is derived from an EMBL/GenBank/DDBJ whole genome shotgun (WGS) entry which is preliminary data.</text>
</comment>
<evidence type="ECO:0000259" key="10">
    <source>
        <dbReference type="Pfam" id="PF00724"/>
    </source>
</evidence>
<keyword evidence="13" id="KW-1185">Reference proteome</keyword>
<feature type="domain" description="NADH:flavin oxidoreductase/NADH oxidase N-terminal" evidence="10">
    <location>
        <begin position="7"/>
        <end position="336"/>
    </location>
</feature>
<evidence type="ECO:0000256" key="9">
    <source>
        <dbReference type="ARBA" id="ARBA00023014"/>
    </source>
</evidence>
<dbReference type="GO" id="GO:0010181">
    <property type="term" value="F:FMN binding"/>
    <property type="evidence" value="ECO:0007669"/>
    <property type="project" value="InterPro"/>
</dbReference>
<dbReference type="PANTHER" id="PTHR42917">
    <property type="entry name" value="2,4-DIENOYL-COA REDUCTASE"/>
    <property type="match status" value="1"/>
</dbReference>
<reference evidence="12 13" key="1">
    <citation type="submission" date="2016-02" db="EMBL/GenBank/DDBJ databases">
        <title>Genome sequence of Moorella mulderi DSM 14980.</title>
        <authorList>
            <person name="Poehlein A."/>
            <person name="Daniel R."/>
        </authorList>
    </citation>
    <scope>NUCLEOTIDE SEQUENCE [LARGE SCALE GENOMIC DNA]</scope>
    <source>
        <strain evidence="12 13">DSM 14980</strain>
    </source>
</reference>
<dbReference type="InterPro" id="IPR001155">
    <property type="entry name" value="OxRdtase_FMN_N"/>
</dbReference>
<evidence type="ECO:0000256" key="8">
    <source>
        <dbReference type="ARBA" id="ARBA00023004"/>
    </source>
</evidence>
<dbReference type="InterPro" id="IPR023753">
    <property type="entry name" value="FAD/NAD-binding_dom"/>
</dbReference>
<dbReference type="OrthoDB" id="9772736at2"/>
<evidence type="ECO:0000313" key="13">
    <source>
        <dbReference type="Proteomes" id="UP000075670"/>
    </source>
</evidence>
<sequence>MSQFEYLFTPFTLGNVKLKNRIVFEPHFNALSSEEGMPTERDALYFAERAKGGAGLIIMYAVACTQSGKMSTRFIHGWDPEIIPSLSKYADLVHKYDSKIFGQINHGGHTTLMNPPQLLFAPTQMPEPSSQFNTKEMEIEDINEVIDGFVKTAQNFKKAGFDGVEIKVAHDGLLRSFVSEFFNRRKDKYGGSFENRLRLPMEIIHGIRMAVGPEYPIGIRLCLDEFTPWGYNLDYGIELAKAFEETGEVTYINTDAGTFSSFYMEIPPAAVPAGFAVYMSAALKENIKLPVIAFGRINDPVQAEKILADGHADLIGMARQLIADPEFPNKAREGRLEEIRHCIACNDGCIYQVMQEKPIRCIQNPAAGREKTLGIGTLKPAEIKKRVVVIGGGVAGLKVSEIAALRGHKVILFEKKNELGGQVLLASKYPLRDQLIEVTSYLIKQINRLGVEVRLNTEATPEDVLALKPNAVVVATGSYSPRLDIPGAEQENVYSVYDALKEDASIGNRVMVIDLNGHWKAAGLVEYLATQGKHVNVVTPLVFFGQGLEPSNRVMLYQRLFTMDVIMTPHHEVTAIKGKTATLKNVYSGQEVEMSDYDTFIYVIHNRSHEELYYALKGKCPELYRVGDCVAPRMIEQAIWDGEEIGRKL</sequence>
<dbReference type="Pfam" id="PF00724">
    <property type="entry name" value="Oxidored_FMN"/>
    <property type="match status" value="1"/>
</dbReference>
<dbReference type="SUPFAM" id="SSF51971">
    <property type="entry name" value="Nucleotide-binding domain"/>
    <property type="match status" value="1"/>
</dbReference>
<protein>
    <submittedName>
        <fullName evidence="12">NADH oxidase</fullName>
        <ecNumber evidence="12">1.-.-.-</ecNumber>
    </submittedName>
</protein>
<evidence type="ECO:0000256" key="4">
    <source>
        <dbReference type="ARBA" id="ARBA00022630"/>
    </source>
</evidence>
<comment type="cofactor">
    <cofactor evidence="1">
        <name>FMN</name>
        <dbReference type="ChEBI" id="CHEBI:58210"/>
    </cofactor>
</comment>
<gene>
    <name evidence="12" type="ORF">MOMUL_20530</name>
</gene>
<evidence type="ECO:0000256" key="3">
    <source>
        <dbReference type="ARBA" id="ARBA00011048"/>
    </source>
</evidence>
<keyword evidence="9" id="KW-0411">Iron-sulfur</keyword>
<comment type="cofactor">
    <cofactor evidence="2">
        <name>[4Fe-4S] cluster</name>
        <dbReference type="ChEBI" id="CHEBI:49883"/>
    </cofactor>
</comment>
<evidence type="ECO:0000259" key="11">
    <source>
        <dbReference type="Pfam" id="PF07992"/>
    </source>
</evidence>
<dbReference type="GO" id="GO:0046872">
    <property type="term" value="F:metal ion binding"/>
    <property type="evidence" value="ECO:0007669"/>
    <property type="project" value="UniProtKB-KW"/>
</dbReference>
<dbReference type="GO" id="GO:0051536">
    <property type="term" value="F:iron-sulfur cluster binding"/>
    <property type="evidence" value="ECO:0007669"/>
    <property type="project" value="UniProtKB-KW"/>
</dbReference>
<dbReference type="InterPro" id="IPR051793">
    <property type="entry name" value="NADH:flavin_oxidoreductase"/>
</dbReference>
<dbReference type="EMBL" id="LTBC01000008">
    <property type="protein sequence ID" value="KYH31690.1"/>
    <property type="molecule type" value="Genomic_DNA"/>
</dbReference>
<dbReference type="Gene3D" id="3.20.20.70">
    <property type="entry name" value="Aldolase class I"/>
    <property type="match status" value="1"/>
</dbReference>
<keyword evidence="7 12" id="KW-0560">Oxidoreductase</keyword>
<evidence type="ECO:0000256" key="2">
    <source>
        <dbReference type="ARBA" id="ARBA00001966"/>
    </source>
</evidence>
<evidence type="ECO:0000256" key="6">
    <source>
        <dbReference type="ARBA" id="ARBA00022723"/>
    </source>
</evidence>
<dbReference type="GO" id="GO:0016491">
    <property type="term" value="F:oxidoreductase activity"/>
    <property type="evidence" value="ECO:0007669"/>
    <property type="project" value="UniProtKB-KW"/>
</dbReference>
<dbReference type="PATRIC" id="fig|1122241.3.peg.2181"/>
<keyword evidence="4" id="KW-0285">Flavoprotein</keyword>
<evidence type="ECO:0000313" key="12">
    <source>
        <dbReference type="EMBL" id="KYH31690.1"/>
    </source>
</evidence>
<organism evidence="12 13">
    <name type="scientific">Moorella mulderi DSM 14980</name>
    <dbReference type="NCBI Taxonomy" id="1122241"/>
    <lineage>
        <taxon>Bacteria</taxon>
        <taxon>Bacillati</taxon>
        <taxon>Bacillota</taxon>
        <taxon>Clostridia</taxon>
        <taxon>Neomoorellales</taxon>
        <taxon>Neomoorellaceae</taxon>
        <taxon>Neomoorella</taxon>
    </lineage>
</organism>
<dbReference type="RefSeq" id="WP_062284606.1">
    <property type="nucleotide sequence ID" value="NZ_LTBC01000008.1"/>
</dbReference>
<comment type="similarity">
    <text evidence="3">In the N-terminal section; belongs to the NADH:flavin oxidoreductase/NADH oxidase family.</text>
</comment>
<keyword evidence="5" id="KW-0288">FMN</keyword>
<dbReference type="SUPFAM" id="SSF51905">
    <property type="entry name" value="FAD/NAD(P)-binding domain"/>
    <property type="match status" value="1"/>
</dbReference>
<dbReference type="InterPro" id="IPR013785">
    <property type="entry name" value="Aldolase_TIM"/>
</dbReference>
<name>A0A151AVW4_9FIRM</name>
<keyword evidence="8" id="KW-0408">Iron</keyword>
<proteinExistence type="inferred from homology"/>
<dbReference type="Proteomes" id="UP000075670">
    <property type="component" value="Unassembled WGS sequence"/>
</dbReference>
<dbReference type="InterPro" id="IPR036188">
    <property type="entry name" value="FAD/NAD-bd_sf"/>
</dbReference>
<dbReference type="PANTHER" id="PTHR42917:SF2">
    <property type="entry name" value="2,4-DIENOYL-COA REDUCTASE [(2E)-ENOYL-COA-PRODUCING]"/>
    <property type="match status" value="1"/>
</dbReference>
<feature type="domain" description="FAD/NAD(P)-binding" evidence="11">
    <location>
        <begin position="386"/>
        <end position="614"/>
    </location>
</feature>
<dbReference type="Gene3D" id="3.40.50.720">
    <property type="entry name" value="NAD(P)-binding Rossmann-like Domain"/>
    <property type="match status" value="1"/>
</dbReference>
<dbReference type="Gene3D" id="3.50.50.60">
    <property type="entry name" value="FAD/NAD(P)-binding domain"/>
    <property type="match status" value="1"/>
</dbReference>
<evidence type="ECO:0000256" key="5">
    <source>
        <dbReference type="ARBA" id="ARBA00022643"/>
    </source>
</evidence>
<evidence type="ECO:0000256" key="1">
    <source>
        <dbReference type="ARBA" id="ARBA00001917"/>
    </source>
</evidence>
<dbReference type="EC" id="1.-.-.-" evidence="12"/>
<dbReference type="AlphaFoldDB" id="A0A151AVW4"/>
<accession>A0A151AVW4</accession>
<dbReference type="SUPFAM" id="SSF51395">
    <property type="entry name" value="FMN-linked oxidoreductases"/>
    <property type="match status" value="1"/>
</dbReference>
<evidence type="ECO:0000256" key="7">
    <source>
        <dbReference type="ARBA" id="ARBA00023002"/>
    </source>
</evidence>